<feature type="transmembrane region" description="Helical" evidence="2">
    <location>
        <begin position="12"/>
        <end position="32"/>
    </location>
</feature>
<evidence type="ECO:0000259" key="3">
    <source>
        <dbReference type="Pfam" id="PF11141"/>
    </source>
</evidence>
<keyword evidence="2" id="KW-0812">Transmembrane</keyword>
<keyword evidence="2" id="KW-1133">Transmembrane helix</keyword>
<evidence type="ECO:0000313" key="5">
    <source>
        <dbReference type="Proteomes" id="UP000654401"/>
    </source>
</evidence>
<dbReference type="AlphaFoldDB" id="A0A8J6NX66"/>
<dbReference type="Proteomes" id="UP000654401">
    <property type="component" value="Unassembled WGS sequence"/>
</dbReference>
<dbReference type="Pfam" id="PF11141">
    <property type="entry name" value="DUF2914"/>
    <property type="match status" value="1"/>
</dbReference>
<accession>A0A8J6NX66</accession>
<name>A0A8J6NX66_9GAMM</name>
<evidence type="ECO:0000256" key="2">
    <source>
        <dbReference type="SAM" id="Phobius"/>
    </source>
</evidence>
<keyword evidence="2" id="KW-0472">Membrane</keyword>
<dbReference type="EMBL" id="JACNFK010000027">
    <property type="protein sequence ID" value="MBC8519776.1"/>
    <property type="molecule type" value="Genomic_DNA"/>
</dbReference>
<dbReference type="InterPro" id="IPR022606">
    <property type="entry name" value="DUF2914"/>
</dbReference>
<feature type="region of interest" description="Disordered" evidence="1">
    <location>
        <begin position="58"/>
        <end position="79"/>
    </location>
</feature>
<feature type="domain" description="DUF2914" evidence="3">
    <location>
        <begin position="164"/>
        <end position="222"/>
    </location>
</feature>
<proteinExistence type="predicted"/>
<protein>
    <submittedName>
        <fullName evidence="4">DUF2914 domain-containing protein</fullName>
    </submittedName>
</protein>
<comment type="caution">
    <text evidence="4">The sequence shown here is derived from an EMBL/GenBank/DDBJ whole genome shotgun (WGS) entry which is preliminary data.</text>
</comment>
<reference evidence="4 5" key="1">
    <citation type="submission" date="2020-08" db="EMBL/GenBank/DDBJ databases">
        <title>Bridging the membrane lipid divide: bacteria of the FCB group superphylum have the potential to synthesize archaeal ether lipids.</title>
        <authorList>
            <person name="Villanueva L."/>
            <person name="Von Meijenfeldt F.A.B."/>
            <person name="Westbye A.B."/>
            <person name="Yadav S."/>
            <person name="Hopmans E.C."/>
            <person name="Dutilh B.E."/>
            <person name="Sinninghe Damste J.S."/>
        </authorList>
    </citation>
    <scope>NUCLEOTIDE SEQUENCE [LARGE SCALE GENOMIC DNA]</scope>
    <source>
        <strain evidence="4">NIOZ-UU100</strain>
    </source>
</reference>
<organism evidence="4 5">
    <name type="scientific">Candidatus Thiopontia autotrophica</name>
    <dbReference type="NCBI Taxonomy" id="2841688"/>
    <lineage>
        <taxon>Bacteria</taxon>
        <taxon>Pseudomonadati</taxon>
        <taxon>Pseudomonadota</taxon>
        <taxon>Gammaproteobacteria</taxon>
        <taxon>Candidatus Thiopontia</taxon>
    </lineage>
</organism>
<evidence type="ECO:0000256" key="1">
    <source>
        <dbReference type="SAM" id="MobiDB-lite"/>
    </source>
</evidence>
<evidence type="ECO:0000313" key="4">
    <source>
        <dbReference type="EMBL" id="MBC8519776.1"/>
    </source>
</evidence>
<sequence length="225" mass="25602">MVKRIWEQYSSLIQWSVVLLLVLLLLVIWMGGEDDNKVAEEIASVVEPLKPEVVVATAPEPAPEPEPEPAPEPLLDESPVVIEEVEPEVKPEPEPEPRPEPVVEEETVALVCPQWTESVAVSRGSFTSGVERNSREPVDSICQLGTDNRRIFYFSDLHNQFGKHIYHLWEYEGREMAKVSLGRVNGPRWRVWSSKNLIPGWSGEWIVKVVTKDGTILHQESFIYR</sequence>
<gene>
    <name evidence="4" type="ORF">H8D24_05165</name>
</gene>